<dbReference type="PANTHER" id="PTHR47848">
    <property type="entry name" value="ADENINE NUCLEOTIDE ALPHA HYDROLASES-LIKE SUPERFAMILY PROTEIN"/>
    <property type="match status" value="1"/>
</dbReference>
<sequence length="195" mass="22326">MEIRKIVVVVEDKEAARTALQWALHNLLHHTDVLILLHVFQSTKSRNINTQRVLRLKGFQLALSFKDHCNMIPDAKVEIIVREGEQMGTTIASMVREIGASALVVGLHNQSFLYKMAMVQNSVRNEFNCRILAIKETMMMTPEEERFATLEFSQIEISRLSSVPLPMPQQKVPYQILPSPCGIIWRSRSKRKGRS</sequence>
<dbReference type="Pfam" id="PF00582">
    <property type="entry name" value="Usp"/>
    <property type="match status" value="1"/>
</dbReference>
<protein>
    <recommendedName>
        <fullName evidence="1">UspA domain-containing protein</fullName>
    </recommendedName>
</protein>
<dbReference type="EMBL" id="JACGCM010001877">
    <property type="protein sequence ID" value="KAF6147803.1"/>
    <property type="molecule type" value="Genomic_DNA"/>
</dbReference>
<dbReference type="PANTHER" id="PTHR47848:SF1">
    <property type="entry name" value="ADENINE NUCLEOTIDE ALPHA HYDROLASES-LIKE SUPERFAMILY PROTEIN"/>
    <property type="match status" value="1"/>
</dbReference>
<name>A0A7J7LYV8_9MAGN</name>
<dbReference type="InterPro" id="IPR014729">
    <property type="entry name" value="Rossmann-like_a/b/a_fold"/>
</dbReference>
<evidence type="ECO:0000313" key="2">
    <source>
        <dbReference type="EMBL" id="KAF6147803.1"/>
    </source>
</evidence>
<feature type="domain" description="UspA" evidence="1">
    <location>
        <begin position="3"/>
        <end position="135"/>
    </location>
</feature>
<dbReference type="SUPFAM" id="SSF52402">
    <property type="entry name" value="Adenine nucleotide alpha hydrolases-like"/>
    <property type="match status" value="1"/>
</dbReference>
<keyword evidence="4" id="KW-1185">Reference proteome</keyword>
<gene>
    <name evidence="2" type="ORF">GIB67_021938</name>
    <name evidence="3" type="ORF">GIB67_038483</name>
</gene>
<dbReference type="OrthoDB" id="1901889at2759"/>
<evidence type="ECO:0000313" key="4">
    <source>
        <dbReference type="Proteomes" id="UP000541444"/>
    </source>
</evidence>
<organism evidence="2 4">
    <name type="scientific">Kingdonia uniflora</name>
    <dbReference type="NCBI Taxonomy" id="39325"/>
    <lineage>
        <taxon>Eukaryota</taxon>
        <taxon>Viridiplantae</taxon>
        <taxon>Streptophyta</taxon>
        <taxon>Embryophyta</taxon>
        <taxon>Tracheophyta</taxon>
        <taxon>Spermatophyta</taxon>
        <taxon>Magnoliopsida</taxon>
        <taxon>Ranunculales</taxon>
        <taxon>Circaeasteraceae</taxon>
        <taxon>Kingdonia</taxon>
    </lineage>
</organism>
<dbReference type="InterPro" id="IPR006016">
    <property type="entry name" value="UspA"/>
</dbReference>
<proteinExistence type="predicted"/>
<comment type="caution">
    <text evidence="2">The sequence shown here is derived from an EMBL/GenBank/DDBJ whole genome shotgun (WGS) entry which is preliminary data.</text>
</comment>
<dbReference type="AlphaFoldDB" id="A0A7J7LYV8"/>
<evidence type="ECO:0000259" key="1">
    <source>
        <dbReference type="Pfam" id="PF00582"/>
    </source>
</evidence>
<dbReference type="EMBL" id="JACGCM010000671">
    <property type="protein sequence ID" value="KAF6168986.1"/>
    <property type="molecule type" value="Genomic_DNA"/>
</dbReference>
<reference evidence="2 4" key="1">
    <citation type="journal article" date="2020" name="IScience">
        <title>Genome Sequencing of the Endangered Kingdonia uniflora (Circaeasteraceae, Ranunculales) Reveals Potential Mechanisms of Evolutionary Specialization.</title>
        <authorList>
            <person name="Sun Y."/>
            <person name="Deng T."/>
            <person name="Zhang A."/>
            <person name="Moore M.J."/>
            <person name="Landis J.B."/>
            <person name="Lin N."/>
            <person name="Zhang H."/>
            <person name="Zhang X."/>
            <person name="Huang J."/>
            <person name="Zhang X."/>
            <person name="Sun H."/>
            <person name="Wang H."/>
        </authorList>
    </citation>
    <scope>NUCLEOTIDE SEQUENCE [LARGE SCALE GENOMIC DNA]</scope>
    <source>
        <strain evidence="2">TB1705</strain>
        <tissue evidence="2">Leaf</tissue>
    </source>
</reference>
<dbReference type="Proteomes" id="UP000541444">
    <property type="component" value="Unassembled WGS sequence"/>
</dbReference>
<accession>A0A7J7LYV8</accession>
<evidence type="ECO:0000313" key="3">
    <source>
        <dbReference type="EMBL" id="KAF6168986.1"/>
    </source>
</evidence>
<dbReference type="Gene3D" id="3.40.50.620">
    <property type="entry name" value="HUPs"/>
    <property type="match status" value="1"/>
</dbReference>